<gene>
    <name evidence="1" type="ORF">BKCO1_37000155</name>
</gene>
<organism evidence="1 2">
    <name type="scientific">Diplodia corticola</name>
    <dbReference type="NCBI Taxonomy" id="236234"/>
    <lineage>
        <taxon>Eukaryota</taxon>
        <taxon>Fungi</taxon>
        <taxon>Dikarya</taxon>
        <taxon>Ascomycota</taxon>
        <taxon>Pezizomycotina</taxon>
        <taxon>Dothideomycetes</taxon>
        <taxon>Dothideomycetes incertae sedis</taxon>
        <taxon>Botryosphaeriales</taxon>
        <taxon>Botryosphaeriaceae</taxon>
        <taxon>Diplodia</taxon>
    </lineage>
</organism>
<dbReference type="RefSeq" id="XP_020128826.1">
    <property type="nucleotide sequence ID" value="XM_020275036.1"/>
</dbReference>
<dbReference type="PANTHER" id="PTHR42044:SF2">
    <property type="entry name" value="DUF676 DOMAIN-CONTAINING PROTEIN"/>
    <property type="match status" value="1"/>
</dbReference>
<sequence length="553" mass="61370">MAFGFGMLGSAVERTVKKTTELAVNAGSKAVDMAIGEDRKNRMVADFLNTLAEAPGAADLLTNAAAALVQKVTPAPMARLLESLCGALDLLKPEVLLTTMVKMTRTVVKAILKDATHVFTIRKGVLSNELTGATIQFLWDQRHEVVNFLVDVIECAKGYVKSDSLTGKRHQLDEHGLDNELDLRDPMNRHALLCQVQRLVKSVVYILTQLPQPLKFEEINMTAETQLLTDSIHSGAIVKVTPSGSQILQAIPDASVKDLRRDSAVGEMMANGNGVQKKMVNGEPRRAVNGVADPSNPSPADHSDAKVTDEKWIFVNGIGTELYWLHLACKKLAKRYSRDVTGVYNRGDGILWDLIECAGQRNRDGDRNTQSQENMVQTTASSKAAQKELVNQLENALMQAEVGNKYKYVVMIAHSQGCLVLRLALETLLHRNSSMVRDAMRNRLCVFTFGNPSVDWHGKLDDVLRTEHFANEKDFVAKLGVLKDDKQSPTERGFDNVFVNREKEWVGHLFGTQYSLKTEHYTDDLDTKGSKRSWLLNCREGESLDAARKRLVA</sequence>
<dbReference type="PANTHER" id="PTHR42044">
    <property type="entry name" value="DUF676 DOMAIN-CONTAINING PROTEIN-RELATED"/>
    <property type="match status" value="1"/>
</dbReference>
<dbReference type="Proteomes" id="UP000183809">
    <property type="component" value="Unassembled WGS sequence"/>
</dbReference>
<evidence type="ECO:0000313" key="2">
    <source>
        <dbReference type="Proteomes" id="UP000183809"/>
    </source>
</evidence>
<evidence type="ECO:0000313" key="1">
    <source>
        <dbReference type="EMBL" id="OJD32566.1"/>
    </source>
</evidence>
<keyword evidence="2" id="KW-1185">Reference proteome</keyword>
<name>A0A1J9QUC1_9PEZI</name>
<reference evidence="1 2" key="1">
    <citation type="submission" date="2016-10" db="EMBL/GenBank/DDBJ databases">
        <title>Proteomics and genomics reveal pathogen-plant mechanisms compatible with a hemibiotrophic lifestyle of Diplodia corticola.</title>
        <authorList>
            <person name="Fernandes I."/>
            <person name="De Jonge R."/>
            <person name="Van De Peer Y."/>
            <person name="Devreese B."/>
            <person name="Alves A."/>
            <person name="Esteves A.C."/>
        </authorList>
    </citation>
    <scope>NUCLEOTIDE SEQUENCE [LARGE SCALE GENOMIC DNA]</scope>
    <source>
        <strain evidence="1 2">CBS 112549</strain>
    </source>
</reference>
<protein>
    <submittedName>
        <fullName evidence="1">Uncharacterized protein</fullName>
    </submittedName>
</protein>
<dbReference type="AlphaFoldDB" id="A0A1J9QUC1"/>
<dbReference type="InterPro" id="IPR029058">
    <property type="entry name" value="AB_hydrolase_fold"/>
</dbReference>
<dbReference type="Gene3D" id="3.40.50.1820">
    <property type="entry name" value="alpha/beta hydrolase"/>
    <property type="match status" value="1"/>
</dbReference>
<dbReference type="STRING" id="236234.A0A1J9QUC1"/>
<dbReference type="GeneID" id="31015297"/>
<dbReference type="EMBL" id="MNUE01000037">
    <property type="protein sequence ID" value="OJD32566.1"/>
    <property type="molecule type" value="Genomic_DNA"/>
</dbReference>
<dbReference type="OrthoDB" id="202545at2759"/>
<proteinExistence type="predicted"/>
<accession>A0A1J9QUC1</accession>
<comment type="caution">
    <text evidence="1">The sequence shown here is derived from an EMBL/GenBank/DDBJ whole genome shotgun (WGS) entry which is preliminary data.</text>
</comment>